<protein>
    <submittedName>
        <fullName evidence="2">RNase_H superfamily protein</fullName>
    </submittedName>
</protein>
<sequence length="195" mass="22160">MPRKPVVAMRDIVYFDLETQKSFSAVGGAKNKAKMGISVAVTYSTKTGQYHIYTEENIDDLVQQLVRADLVVGWNHVQFDYPVLQGYTVYDLETQTMNLDMMLELEKDLGFRLKLDSAAKCCLGNDGKTADGLDALRWWNEYKKTGDPEFMMKIAEYCCFDVKVTKCVHEYGVEKGIIKYEDKSGDTAEVSVDWS</sequence>
<organism evidence="2 3">
    <name type="scientific">Rubritalea squalenifaciens DSM 18772</name>
    <dbReference type="NCBI Taxonomy" id="1123071"/>
    <lineage>
        <taxon>Bacteria</taxon>
        <taxon>Pseudomonadati</taxon>
        <taxon>Verrucomicrobiota</taxon>
        <taxon>Verrucomicrobiia</taxon>
        <taxon>Verrucomicrobiales</taxon>
        <taxon>Rubritaleaceae</taxon>
        <taxon>Rubritalea</taxon>
    </lineage>
</organism>
<dbReference type="STRING" id="1123071.SAMN02745181_0656"/>
<evidence type="ECO:0000313" key="3">
    <source>
        <dbReference type="Proteomes" id="UP000184510"/>
    </source>
</evidence>
<proteinExistence type="predicted"/>
<dbReference type="InterPro" id="IPR012337">
    <property type="entry name" value="RNaseH-like_sf"/>
</dbReference>
<keyword evidence="3" id="KW-1185">Reference proteome</keyword>
<dbReference type="AlphaFoldDB" id="A0A1M6D6C7"/>
<evidence type="ECO:0000259" key="1">
    <source>
        <dbReference type="Pfam" id="PF13482"/>
    </source>
</evidence>
<evidence type="ECO:0000313" key="2">
    <source>
        <dbReference type="EMBL" id="SHI68757.1"/>
    </source>
</evidence>
<dbReference type="Proteomes" id="UP000184510">
    <property type="component" value="Unassembled WGS sequence"/>
</dbReference>
<dbReference type="InterPro" id="IPR036397">
    <property type="entry name" value="RNaseH_sf"/>
</dbReference>
<dbReference type="Gene3D" id="3.30.420.10">
    <property type="entry name" value="Ribonuclease H-like superfamily/Ribonuclease H"/>
    <property type="match status" value="1"/>
</dbReference>
<name>A0A1M6D6C7_9BACT</name>
<gene>
    <name evidence="2" type="ORF">SAMN02745181_0656</name>
</gene>
<dbReference type="Pfam" id="PF13482">
    <property type="entry name" value="RNase_H_2"/>
    <property type="match status" value="1"/>
</dbReference>
<dbReference type="InParanoid" id="A0A1M6D6C7"/>
<dbReference type="GO" id="GO:0003676">
    <property type="term" value="F:nucleic acid binding"/>
    <property type="evidence" value="ECO:0007669"/>
    <property type="project" value="InterPro"/>
</dbReference>
<reference evidence="2 3" key="1">
    <citation type="submission" date="2016-11" db="EMBL/GenBank/DDBJ databases">
        <authorList>
            <person name="Jaros S."/>
            <person name="Januszkiewicz K."/>
            <person name="Wedrychowicz H."/>
        </authorList>
    </citation>
    <scope>NUCLEOTIDE SEQUENCE [LARGE SCALE GENOMIC DNA]</scope>
    <source>
        <strain evidence="2 3">DSM 18772</strain>
    </source>
</reference>
<feature type="domain" description="YprB ribonuclease H-like" evidence="1">
    <location>
        <begin position="13"/>
        <end position="168"/>
    </location>
</feature>
<dbReference type="EMBL" id="FQYR01000002">
    <property type="protein sequence ID" value="SHI68757.1"/>
    <property type="molecule type" value="Genomic_DNA"/>
</dbReference>
<dbReference type="InterPro" id="IPR038720">
    <property type="entry name" value="YprB_RNase_H-like_dom"/>
</dbReference>
<dbReference type="SUPFAM" id="SSF53098">
    <property type="entry name" value="Ribonuclease H-like"/>
    <property type="match status" value="1"/>
</dbReference>
<accession>A0A1M6D6C7</accession>